<comment type="cofactor">
    <cofactor evidence="1">
        <name>FAD</name>
        <dbReference type="ChEBI" id="CHEBI:57692"/>
    </cofactor>
</comment>
<organism evidence="9 10">
    <name type="scientific">Usitatibacter rugosus</name>
    <dbReference type="NCBI Taxonomy" id="2732067"/>
    <lineage>
        <taxon>Bacteria</taxon>
        <taxon>Pseudomonadati</taxon>
        <taxon>Pseudomonadota</taxon>
        <taxon>Betaproteobacteria</taxon>
        <taxon>Nitrosomonadales</taxon>
        <taxon>Usitatibacteraceae</taxon>
        <taxon>Usitatibacter</taxon>
    </lineage>
</organism>
<comment type="similarity">
    <text evidence="3">Belongs to the UbiH/COQ6 family.</text>
</comment>
<evidence type="ECO:0000313" key="10">
    <source>
        <dbReference type="Proteomes" id="UP000501534"/>
    </source>
</evidence>
<evidence type="ECO:0000259" key="8">
    <source>
        <dbReference type="Pfam" id="PF01494"/>
    </source>
</evidence>
<dbReference type="GO" id="GO:0071949">
    <property type="term" value="F:FAD binding"/>
    <property type="evidence" value="ECO:0007669"/>
    <property type="project" value="InterPro"/>
</dbReference>
<dbReference type="InterPro" id="IPR002938">
    <property type="entry name" value="FAD-bd"/>
</dbReference>
<dbReference type="Gene3D" id="3.50.50.60">
    <property type="entry name" value="FAD/NAD(P)-binding domain"/>
    <property type="match status" value="2"/>
</dbReference>
<evidence type="ECO:0000256" key="7">
    <source>
        <dbReference type="ARBA" id="ARBA00023033"/>
    </source>
</evidence>
<dbReference type="InterPro" id="IPR018168">
    <property type="entry name" value="Ubi_Hdrlase_CS"/>
</dbReference>
<evidence type="ECO:0000256" key="5">
    <source>
        <dbReference type="ARBA" id="ARBA00022827"/>
    </source>
</evidence>
<gene>
    <name evidence="9" type="primary">ubiI</name>
    <name evidence="9" type="ORF">DSM104443_00408</name>
</gene>
<dbReference type="PRINTS" id="PR00420">
    <property type="entry name" value="RNGMNOXGNASE"/>
</dbReference>
<feature type="domain" description="FAD-binding" evidence="8">
    <location>
        <begin position="5"/>
        <end position="331"/>
    </location>
</feature>
<proteinExistence type="inferred from homology"/>
<comment type="pathway">
    <text evidence="2">Cofactor biosynthesis; ubiquinone biosynthesis.</text>
</comment>
<dbReference type="NCBIfam" id="TIGR01988">
    <property type="entry name" value="Ubi-OHases"/>
    <property type="match status" value="1"/>
</dbReference>
<accession>A0A6M4GRG1</accession>
<dbReference type="GO" id="GO:0019168">
    <property type="term" value="F:2-polyprenylphenol 6-hydroxylase activity"/>
    <property type="evidence" value="ECO:0007669"/>
    <property type="project" value="UniProtKB-EC"/>
</dbReference>
<protein>
    <submittedName>
        <fullName evidence="9">2-octaprenylphenol hydroxylase</fullName>
        <ecNumber evidence="9">1.14.13.240</ecNumber>
    </submittedName>
</protein>
<dbReference type="InterPro" id="IPR010971">
    <property type="entry name" value="UbiH/COQ6"/>
</dbReference>
<evidence type="ECO:0000256" key="4">
    <source>
        <dbReference type="ARBA" id="ARBA00022630"/>
    </source>
</evidence>
<dbReference type="UniPathway" id="UPA00232"/>
<dbReference type="AlphaFoldDB" id="A0A6M4GRG1"/>
<dbReference type="KEGG" id="uru:DSM104443_00408"/>
<dbReference type="EC" id="1.14.13.240" evidence="9"/>
<dbReference type="Proteomes" id="UP000501534">
    <property type="component" value="Chromosome"/>
</dbReference>
<sequence>MTERIVVAGGGPVGLAFAGAASGFDVTVIEASPSRVPPVEGFDLRVFAVSPGTRDFLRELGAWAELDEERIAPVKRMEIFGDDGARLAFAAPSGGQLASIVEAGRLTAALEKSVARRGNVRVLRSTPASSFGAGAGGAWAELANGERVEGDLLVGADGPDSPVRTALGMAVDERPYGETAVVAHFETEHDAQGLARQWFLPEGVLAWLPLPGSRISIVWSAPAAVADALSALEPQALAARVRDAGGACLGDLRLASGVARFPLRWIRVPQPVARGVALIGDAAHAVHPLAGQGVNLGFQDAKALARVLAERSRLERAGDLAVLRRYARARSEDVGAMQLVTHGLDRLFAAERPGVAALRGAGLRMVERASWAKRLLATRAMR</sequence>
<dbReference type="PROSITE" id="PS01304">
    <property type="entry name" value="UBIH"/>
    <property type="match status" value="1"/>
</dbReference>
<dbReference type="GO" id="GO:0006744">
    <property type="term" value="P:ubiquinone biosynthetic process"/>
    <property type="evidence" value="ECO:0007669"/>
    <property type="project" value="UniProtKB-UniPathway"/>
</dbReference>
<dbReference type="EMBL" id="CP053069">
    <property type="protein sequence ID" value="QJR09368.1"/>
    <property type="molecule type" value="Genomic_DNA"/>
</dbReference>
<keyword evidence="6 9" id="KW-0560">Oxidoreductase</keyword>
<keyword evidence="4" id="KW-0285">Flavoprotein</keyword>
<keyword evidence="7" id="KW-0503">Monooxygenase</keyword>
<dbReference type="InterPro" id="IPR036188">
    <property type="entry name" value="FAD/NAD-bd_sf"/>
</dbReference>
<dbReference type="InterPro" id="IPR051205">
    <property type="entry name" value="UbiH/COQ6_monooxygenase"/>
</dbReference>
<keyword evidence="10" id="KW-1185">Reference proteome</keyword>
<evidence type="ECO:0000256" key="6">
    <source>
        <dbReference type="ARBA" id="ARBA00023002"/>
    </source>
</evidence>
<dbReference type="PANTHER" id="PTHR43876">
    <property type="entry name" value="UBIQUINONE BIOSYNTHESIS MONOOXYGENASE COQ6, MITOCHONDRIAL"/>
    <property type="match status" value="1"/>
</dbReference>
<reference evidence="9 10" key="1">
    <citation type="submission" date="2020-04" db="EMBL/GenBank/DDBJ databases">
        <title>Usitatibacter rugosus gen. nov., sp. nov. and Usitatibacter palustris sp. nov., novel members of Usitatibacteraceae fam. nov. within the order Nitrosomonadales isolated from soil.</title>
        <authorList>
            <person name="Huber K.J."/>
            <person name="Neumann-Schaal M."/>
            <person name="Geppert A."/>
            <person name="Luckner M."/>
            <person name="Wanner G."/>
            <person name="Overmann J."/>
        </authorList>
    </citation>
    <scope>NUCLEOTIDE SEQUENCE [LARGE SCALE GENOMIC DNA]</scope>
    <source>
        <strain evidence="9 10">0125_3</strain>
    </source>
</reference>
<evidence type="ECO:0000256" key="1">
    <source>
        <dbReference type="ARBA" id="ARBA00001974"/>
    </source>
</evidence>
<dbReference type="PANTHER" id="PTHR43876:SF7">
    <property type="entry name" value="UBIQUINONE BIOSYNTHESIS MONOOXYGENASE COQ6, MITOCHONDRIAL"/>
    <property type="match status" value="1"/>
</dbReference>
<dbReference type="RefSeq" id="WP_171089059.1">
    <property type="nucleotide sequence ID" value="NZ_CP053069.1"/>
</dbReference>
<name>A0A6M4GRG1_9PROT</name>
<dbReference type="Pfam" id="PF01494">
    <property type="entry name" value="FAD_binding_3"/>
    <property type="match status" value="1"/>
</dbReference>
<dbReference type="SUPFAM" id="SSF51905">
    <property type="entry name" value="FAD/NAD(P)-binding domain"/>
    <property type="match status" value="1"/>
</dbReference>
<evidence type="ECO:0000256" key="3">
    <source>
        <dbReference type="ARBA" id="ARBA00005349"/>
    </source>
</evidence>
<evidence type="ECO:0000313" key="9">
    <source>
        <dbReference type="EMBL" id="QJR09368.1"/>
    </source>
</evidence>
<keyword evidence="5" id="KW-0274">FAD</keyword>
<evidence type="ECO:0000256" key="2">
    <source>
        <dbReference type="ARBA" id="ARBA00004749"/>
    </source>
</evidence>